<accession>A0A0A9C5R6</accession>
<reference evidence="1" key="1">
    <citation type="submission" date="2014-09" db="EMBL/GenBank/DDBJ databases">
        <authorList>
            <person name="Magalhaes I.L.F."/>
            <person name="Oliveira U."/>
            <person name="Santos F.R."/>
            <person name="Vidigal T.H.D.A."/>
            <person name="Brescovit A.D."/>
            <person name="Santos A.J."/>
        </authorList>
    </citation>
    <scope>NUCLEOTIDE SEQUENCE</scope>
    <source>
        <tissue evidence="1">Shoot tissue taken approximately 20 cm above the soil surface</tissue>
    </source>
</reference>
<dbReference type="EMBL" id="GBRH01226974">
    <property type="protein sequence ID" value="JAD70921.1"/>
    <property type="molecule type" value="Transcribed_RNA"/>
</dbReference>
<sequence length="35" mass="3695">MVTTPDAAACAPRTVPRLPCVPMNSHLQSSSVRSN</sequence>
<dbReference type="AlphaFoldDB" id="A0A0A9C5R6"/>
<proteinExistence type="predicted"/>
<protein>
    <submittedName>
        <fullName evidence="1">Uncharacterized protein</fullName>
    </submittedName>
</protein>
<reference evidence="1" key="2">
    <citation type="journal article" date="2015" name="Data Brief">
        <title>Shoot transcriptome of the giant reed, Arundo donax.</title>
        <authorList>
            <person name="Barrero R.A."/>
            <person name="Guerrero F.D."/>
            <person name="Moolhuijzen P."/>
            <person name="Goolsby J.A."/>
            <person name="Tidwell J."/>
            <person name="Bellgard S.E."/>
            <person name="Bellgard M.I."/>
        </authorList>
    </citation>
    <scope>NUCLEOTIDE SEQUENCE</scope>
    <source>
        <tissue evidence="1">Shoot tissue taken approximately 20 cm above the soil surface</tissue>
    </source>
</reference>
<name>A0A0A9C5R6_ARUDO</name>
<organism evidence="1">
    <name type="scientific">Arundo donax</name>
    <name type="common">Giant reed</name>
    <name type="synonym">Donax arundinaceus</name>
    <dbReference type="NCBI Taxonomy" id="35708"/>
    <lineage>
        <taxon>Eukaryota</taxon>
        <taxon>Viridiplantae</taxon>
        <taxon>Streptophyta</taxon>
        <taxon>Embryophyta</taxon>
        <taxon>Tracheophyta</taxon>
        <taxon>Spermatophyta</taxon>
        <taxon>Magnoliopsida</taxon>
        <taxon>Liliopsida</taxon>
        <taxon>Poales</taxon>
        <taxon>Poaceae</taxon>
        <taxon>PACMAD clade</taxon>
        <taxon>Arundinoideae</taxon>
        <taxon>Arundineae</taxon>
        <taxon>Arundo</taxon>
    </lineage>
</organism>
<evidence type="ECO:0000313" key="1">
    <source>
        <dbReference type="EMBL" id="JAD70921.1"/>
    </source>
</evidence>